<evidence type="ECO:0000256" key="1">
    <source>
        <dbReference type="SAM" id="MobiDB-lite"/>
    </source>
</evidence>
<dbReference type="Pfam" id="PF07949">
    <property type="entry name" value="YbbR"/>
    <property type="match status" value="3"/>
</dbReference>
<gene>
    <name evidence="2" type="ORF">JOC83_003890</name>
</gene>
<dbReference type="PANTHER" id="PTHR37804">
    <property type="entry name" value="CDAA REGULATORY PROTEIN CDAR"/>
    <property type="match status" value="1"/>
</dbReference>
<sequence length="473" mass="52873">MDKFMNNSWFMKIIALLLALMLYMSVNFDTQTAKSNSSSLTNVRFETETLTDVPVSVLYDNQNTIVTGVPESVTLTLEGPKSALTQTKLQNEFEVYADLTNYDLGSHEVKLKHRNISDKVDVKIEPKTVTATIEEKVSKNFEVEANFDSNKMRDGYLAEQAIVKPNNVKISGSKDQIDRIAYVKAIVEVDDVYETIEKEANVIALDRNLNKLNVDIDPSVVDVTIPVVSPSKKVPFKIVRDGSLPKGLSIKSIDVVPNDVTVFGPGDVLDQIEFIDDVKLDLSKIKDSTQLQVDVPVPEGAKRVYPEKVTVNVEVDKESKKTFEKLSLSTVGQSESLIYEFVNPSNGKVDIDVFGSEEVINNLKPQDFQLYVNVSTFSSGEHDVNIEVNGPQNVTWSLSTKKAKINIRDEQTPNNEDNREENDVGQDTSEKNQNKDENKEQTTTKPDNDDNSKNEDNLEDDEKIPESDPQVGN</sequence>
<accession>A0ABS2R2Q5</accession>
<evidence type="ECO:0000313" key="2">
    <source>
        <dbReference type="EMBL" id="MBM7705004.1"/>
    </source>
</evidence>
<evidence type="ECO:0000313" key="3">
    <source>
        <dbReference type="Proteomes" id="UP000809829"/>
    </source>
</evidence>
<dbReference type="InterPro" id="IPR012505">
    <property type="entry name" value="YbbR"/>
</dbReference>
<comment type="caution">
    <text evidence="2">The sequence shown here is derived from an EMBL/GenBank/DDBJ whole genome shotgun (WGS) entry which is preliminary data.</text>
</comment>
<dbReference type="Proteomes" id="UP000809829">
    <property type="component" value="Unassembled WGS sequence"/>
</dbReference>
<dbReference type="Gene3D" id="2.170.120.40">
    <property type="entry name" value="YbbR-like domain"/>
    <property type="match status" value="2"/>
</dbReference>
<dbReference type="Gene3D" id="2.170.120.30">
    <property type="match status" value="2"/>
</dbReference>
<dbReference type="EMBL" id="JAFBFC010000012">
    <property type="protein sequence ID" value="MBM7705004.1"/>
    <property type="molecule type" value="Genomic_DNA"/>
</dbReference>
<dbReference type="RefSeq" id="WP_205188989.1">
    <property type="nucleotide sequence ID" value="NZ_JAFBFC010000012.1"/>
</dbReference>
<keyword evidence="3" id="KW-1185">Reference proteome</keyword>
<organism evidence="2 3">
    <name type="scientific">Priestia iocasae</name>
    <dbReference type="NCBI Taxonomy" id="2291674"/>
    <lineage>
        <taxon>Bacteria</taxon>
        <taxon>Bacillati</taxon>
        <taxon>Bacillota</taxon>
        <taxon>Bacilli</taxon>
        <taxon>Bacillales</taxon>
        <taxon>Bacillaceae</taxon>
        <taxon>Priestia</taxon>
    </lineage>
</organism>
<proteinExistence type="predicted"/>
<feature type="compositionally biased region" description="Basic and acidic residues" evidence="1">
    <location>
        <begin position="428"/>
        <end position="456"/>
    </location>
</feature>
<reference evidence="2 3" key="1">
    <citation type="submission" date="2021-01" db="EMBL/GenBank/DDBJ databases">
        <title>Genomic Encyclopedia of Type Strains, Phase IV (KMG-IV): sequencing the most valuable type-strain genomes for metagenomic binning, comparative biology and taxonomic classification.</title>
        <authorList>
            <person name="Goeker M."/>
        </authorList>
    </citation>
    <scope>NUCLEOTIDE SEQUENCE [LARGE SCALE GENOMIC DNA]</scope>
    <source>
        <strain evidence="2 3">DSM 104297</strain>
    </source>
</reference>
<feature type="region of interest" description="Disordered" evidence="1">
    <location>
        <begin position="405"/>
        <end position="473"/>
    </location>
</feature>
<dbReference type="PANTHER" id="PTHR37804:SF1">
    <property type="entry name" value="CDAA REGULATORY PROTEIN CDAR"/>
    <property type="match status" value="1"/>
</dbReference>
<protein>
    <submittedName>
        <fullName evidence="2">YbbR domain-containing protein</fullName>
    </submittedName>
</protein>
<name>A0ABS2R2Q5_9BACI</name>
<dbReference type="InterPro" id="IPR053154">
    <property type="entry name" value="c-di-AMP_regulator"/>
</dbReference>